<comment type="similarity">
    <text evidence="5">Belongs to the SAT4 family.</text>
</comment>
<feature type="transmembrane region" description="Helical" evidence="7">
    <location>
        <begin position="15"/>
        <end position="35"/>
    </location>
</feature>
<feature type="domain" description="Rhodopsin" evidence="8">
    <location>
        <begin position="31"/>
        <end position="286"/>
    </location>
</feature>
<protein>
    <recommendedName>
        <fullName evidence="8">Rhodopsin domain-containing protein</fullName>
    </recommendedName>
</protein>
<feature type="region of interest" description="Disordered" evidence="6">
    <location>
        <begin position="314"/>
        <end position="360"/>
    </location>
</feature>
<dbReference type="EMBL" id="LAZP02000441">
    <property type="protein sequence ID" value="PFH57201.1"/>
    <property type="molecule type" value="Genomic_DNA"/>
</dbReference>
<feature type="transmembrane region" description="Helical" evidence="7">
    <location>
        <begin position="224"/>
        <end position="244"/>
    </location>
</feature>
<comment type="subcellular location">
    <subcellularLocation>
        <location evidence="1">Membrane</location>
        <topology evidence="1">Multi-pass membrane protein</topology>
    </subcellularLocation>
</comment>
<evidence type="ECO:0000256" key="1">
    <source>
        <dbReference type="ARBA" id="ARBA00004141"/>
    </source>
</evidence>
<feature type="compositionally biased region" description="Polar residues" evidence="6">
    <location>
        <begin position="337"/>
        <end position="350"/>
    </location>
</feature>
<evidence type="ECO:0000259" key="8">
    <source>
        <dbReference type="Pfam" id="PF20684"/>
    </source>
</evidence>
<feature type="transmembrane region" description="Helical" evidence="7">
    <location>
        <begin position="103"/>
        <end position="125"/>
    </location>
</feature>
<evidence type="ECO:0000313" key="10">
    <source>
        <dbReference type="Proteomes" id="UP000037136"/>
    </source>
</evidence>
<keyword evidence="4 7" id="KW-0472">Membrane</keyword>
<reference evidence="9 10" key="2">
    <citation type="journal article" date="2017" name="Sci. Rep.">
        <title>Ant-infecting Ophiocordyceps genomes reveal a high diversity of potential behavioral manipulation genes and a possible major role for enterotoxins.</title>
        <authorList>
            <person name="de Bekker C."/>
            <person name="Ohm R.A."/>
            <person name="Evans H.C."/>
            <person name="Brachmann A."/>
            <person name="Hughes D.P."/>
        </authorList>
    </citation>
    <scope>NUCLEOTIDE SEQUENCE [LARGE SCALE GENOMIC DNA]</scope>
    <source>
        <strain evidence="9 10">SC16a</strain>
    </source>
</reference>
<feature type="transmembrane region" description="Helical" evidence="7">
    <location>
        <begin position="47"/>
        <end position="69"/>
    </location>
</feature>
<dbReference type="Pfam" id="PF20684">
    <property type="entry name" value="Fung_rhodopsin"/>
    <property type="match status" value="1"/>
</dbReference>
<dbReference type="InterPro" id="IPR052337">
    <property type="entry name" value="SAT4-like"/>
</dbReference>
<organism evidence="9 10">
    <name type="scientific">Ophiocordyceps unilateralis</name>
    <name type="common">Zombie-ant fungus</name>
    <name type="synonym">Torrubia unilateralis</name>
    <dbReference type="NCBI Taxonomy" id="268505"/>
    <lineage>
        <taxon>Eukaryota</taxon>
        <taxon>Fungi</taxon>
        <taxon>Dikarya</taxon>
        <taxon>Ascomycota</taxon>
        <taxon>Pezizomycotina</taxon>
        <taxon>Sordariomycetes</taxon>
        <taxon>Hypocreomycetidae</taxon>
        <taxon>Hypocreales</taxon>
        <taxon>Ophiocordycipitaceae</taxon>
        <taxon>Ophiocordyceps</taxon>
    </lineage>
</organism>
<evidence type="ECO:0000256" key="7">
    <source>
        <dbReference type="SAM" id="Phobius"/>
    </source>
</evidence>
<dbReference type="AlphaFoldDB" id="A0A2A9P888"/>
<feature type="transmembrane region" description="Helical" evidence="7">
    <location>
        <begin position="264"/>
        <end position="287"/>
    </location>
</feature>
<dbReference type="STRING" id="268505.A0A2A9P888"/>
<evidence type="ECO:0000256" key="5">
    <source>
        <dbReference type="ARBA" id="ARBA00038359"/>
    </source>
</evidence>
<feature type="transmembrane region" description="Helical" evidence="7">
    <location>
        <begin position="137"/>
        <end position="160"/>
    </location>
</feature>
<evidence type="ECO:0000313" key="9">
    <source>
        <dbReference type="EMBL" id="PFH57201.1"/>
    </source>
</evidence>
<proteinExistence type="inferred from homology"/>
<reference evidence="9 10" key="1">
    <citation type="journal article" date="2015" name="BMC Genomics">
        <title>Gene expression during zombie ant biting behavior reflects the complexity underlying fungal parasitic behavioral manipulation.</title>
        <authorList>
            <person name="de Bekker C."/>
            <person name="Ohm R.A."/>
            <person name="Loreto R.G."/>
            <person name="Sebastian A."/>
            <person name="Albert I."/>
            <person name="Merrow M."/>
            <person name="Brachmann A."/>
            <person name="Hughes D.P."/>
        </authorList>
    </citation>
    <scope>NUCLEOTIDE SEQUENCE [LARGE SCALE GENOMIC DNA]</scope>
    <source>
        <strain evidence="9 10">SC16a</strain>
    </source>
</reference>
<dbReference type="InterPro" id="IPR049326">
    <property type="entry name" value="Rhodopsin_dom_fungi"/>
</dbReference>
<keyword evidence="10" id="KW-1185">Reference proteome</keyword>
<name>A0A2A9P888_OPHUN</name>
<evidence type="ECO:0000256" key="4">
    <source>
        <dbReference type="ARBA" id="ARBA00023136"/>
    </source>
</evidence>
<dbReference type="PANTHER" id="PTHR33048">
    <property type="entry name" value="PTH11-LIKE INTEGRAL MEMBRANE PROTEIN (AFU_ORTHOLOGUE AFUA_5G11245)"/>
    <property type="match status" value="1"/>
</dbReference>
<evidence type="ECO:0000256" key="3">
    <source>
        <dbReference type="ARBA" id="ARBA00022989"/>
    </source>
</evidence>
<evidence type="ECO:0000256" key="6">
    <source>
        <dbReference type="SAM" id="MobiDB-lite"/>
    </source>
</evidence>
<dbReference type="OrthoDB" id="5393606at2759"/>
<keyword evidence="2 7" id="KW-0812">Transmembrane</keyword>
<dbReference type="GO" id="GO:0016020">
    <property type="term" value="C:membrane"/>
    <property type="evidence" value="ECO:0007669"/>
    <property type="project" value="UniProtKB-SubCell"/>
</dbReference>
<keyword evidence="3 7" id="KW-1133">Transmembrane helix</keyword>
<gene>
    <name evidence="9" type="ORF">XA68_15381</name>
</gene>
<sequence>MAIQSGYYLEPVHNVAAGSVLSLLATVAVCLRFWTRIKYQQGLQADDWTILPAVLFTLGQGINIVYGVAKKALATRVLLPPGPVTGGFAAHTDQVLLMSKLKLAFVLMLPLAAGCIKLSFLFFYVRIFVVNKRRPIHIMLLTVIAIVALWIAVCFLLTIFECRLDFWALWAPPSDIFEKCIDTFKAVYAMCLSDFLTDLLVIIIPVPLIWNLKMSTQKKIATSAVFLLGIVAIAASLTRLIMTVQVIQHGFDADADVILTMTSYLYWGMVECALGVVAACLPSLAILGKGFSLQSAWASVFRRWSRRRADASAVRSSDQEYKSQGSFRPLPPLKKMNGSSDTSWFSSKGSQESEDQVQDV</sequence>
<dbReference type="PANTHER" id="PTHR33048:SF157">
    <property type="entry name" value="INTEGRAL MEMBRANE PROTEIN"/>
    <property type="match status" value="1"/>
</dbReference>
<comment type="caution">
    <text evidence="9">The sequence shown here is derived from an EMBL/GenBank/DDBJ whole genome shotgun (WGS) entry which is preliminary data.</text>
</comment>
<feature type="transmembrane region" description="Helical" evidence="7">
    <location>
        <begin position="187"/>
        <end position="212"/>
    </location>
</feature>
<evidence type="ECO:0000256" key="2">
    <source>
        <dbReference type="ARBA" id="ARBA00022692"/>
    </source>
</evidence>
<dbReference type="Proteomes" id="UP000037136">
    <property type="component" value="Unassembled WGS sequence"/>
</dbReference>
<accession>A0A2A9P888</accession>